<protein>
    <submittedName>
        <fullName evidence="2">Uncharacterized protein</fullName>
    </submittedName>
</protein>
<evidence type="ECO:0000313" key="2">
    <source>
        <dbReference type="WBParaSite" id="ES5_v2.g16471.t1"/>
    </source>
</evidence>
<proteinExistence type="predicted"/>
<sequence>MAQFLQLALFVCISVAYCNAIKISLAGTDAALFDKFEKSFNKKFINPSERVKRLGIFVKNLAQMKLLNLLHPETEFGINEFSDMTAEEFQSRLMPADLQDHFAAMNISSDEQKDETSRRQKRATPPTNFDWRTYQKITAVRNQGSCGCCWSFASVAAIEAHYAIRYGTLVALSDQQLLDCDTVNGGCNGGYPYYAMQYVITNGLKQQYYYSYTGTKGACRTSGAGGSSYYLRSFTQLSTDENYLVDYVYNYGPVTMCFTFPSTMQHYVSGVVTLTASQCEAQKSGAHAVTIIGFGTENNVPYFTAKNSWGLNWGENGFFRFRRNYNFCNFTQNLVAPIF</sequence>
<dbReference type="WBParaSite" id="ES5_v2.g16471.t1">
    <property type="protein sequence ID" value="ES5_v2.g16471.t1"/>
    <property type="gene ID" value="ES5_v2.g16471"/>
</dbReference>
<reference evidence="2" key="1">
    <citation type="submission" date="2022-11" db="UniProtKB">
        <authorList>
            <consortium name="WormBaseParasite"/>
        </authorList>
    </citation>
    <scope>IDENTIFICATION</scope>
</reference>
<name>A0AC34FH39_9BILA</name>
<evidence type="ECO:0000313" key="1">
    <source>
        <dbReference type="Proteomes" id="UP000887579"/>
    </source>
</evidence>
<dbReference type="Proteomes" id="UP000887579">
    <property type="component" value="Unplaced"/>
</dbReference>
<organism evidence="1 2">
    <name type="scientific">Panagrolaimus sp. ES5</name>
    <dbReference type="NCBI Taxonomy" id="591445"/>
    <lineage>
        <taxon>Eukaryota</taxon>
        <taxon>Metazoa</taxon>
        <taxon>Ecdysozoa</taxon>
        <taxon>Nematoda</taxon>
        <taxon>Chromadorea</taxon>
        <taxon>Rhabditida</taxon>
        <taxon>Tylenchina</taxon>
        <taxon>Panagrolaimomorpha</taxon>
        <taxon>Panagrolaimoidea</taxon>
        <taxon>Panagrolaimidae</taxon>
        <taxon>Panagrolaimus</taxon>
    </lineage>
</organism>
<accession>A0AC34FH39</accession>